<dbReference type="EMBL" id="MLJW01000668">
    <property type="protein sequence ID" value="OIQ83842.1"/>
    <property type="molecule type" value="Genomic_DNA"/>
</dbReference>
<protein>
    <submittedName>
        <fullName evidence="1">Uncharacterized protein</fullName>
    </submittedName>
</protein>
<sequence length="364" mass="39577">MDKQSHLLVCISAHGFGHVAQTAPIINELHARLPNVRITVRSMVRLEYLRSRIHAPFDRVGDSGDASDIGMLMSSALDVDAEASADAYRAFHRDWEASVMHEAAALRELKPDFVLANVGYLPLAGAHHAGIPCAAMSSLNWADIFAHYCGRLAGGRQVIAQMGDSYGGAGAFLRLTPGMPMDERYHPHEIGPVADVGRFRRDEINARLNLTPDRKVVLVSLGGVAGRLPTDRWPRLPGVSWLVPASWRSTHPDACTLESLGMPFGDILASIDTLICKPGYGSFVEAACSGVPVLYSRRDDWPETAVLAAWLDRHAACREVSRTALEEGGFAEVLQLLLVRPRPQPVAPAGIVEAADWLQARLGF</sequence>
<dbReference type="InterPro" id="IPR053205">
    <property type="entry name" value="GHMP_kinase_L-arabinokinase"/>
</dbReference>
<comment type="caution">
    <text evidence="1">The sequence shown here is derived from an EMBL/GenBank/DDBJ whole genome shotgun (WGS) entry which is preliminary data.</text>
</comment>
<organism evidence="1">
    <name type="scientific">mine drainage metagenome</name>
    <dbReference type="NCBI Taxonomy" id="410659"/>
    <lineage>
        <taxon>unclassified sequences</taxon>
        <taxon>metagenomes</taxon>
        <taxon>ecological metagenomes</taxon>
    </lineage>
</organism>
<evidence type="ECO:0000313" key="1">
    <source>
        <dbReference type="EMBL" id="OIQ83842.1"/>
    </source>
</evidence>
<name>A0A1J5QKK1_9ZZZZ</name>
<reference evidence="1" key="1">
    <citation type="submission" date="2016-10" db="EMBL/GenBank/DDBJ databases">
        <title>Sequence of Gallionella enrichment culture.</title>
        <authorList>
            <person name="Poehlein A."/>
            <person name="Muehling M."/>
            <person name="Daniel R."/>
        </authorList>
    </citation>
    <scope>NUCLEOTIDE SEQUENCE</scope>
</reference>
<gene>
    <name evidence="1" type="ORF">GALL_343610</name>
</gene>
<dbReference type="Gene3D" id="3.40.50.2000">
    <property type="entry name" value="Glycogen Phosphorylase B"/>
    <property type="match status" value="1"/>
</dbReference>
<accession>A0A1J5QKK1</accession>
<dbReference type="AlphaFoldDB" id="A0A1J5QKK1"/>
<dbReference type="PANTHER" id="PTHR38134">
    <property type="entry name" value="SLR1395 PROTEIN"/>
    <property type="match status" value="1"/>
</dbReference>
<dbReference type="SUPFAM" id="SSF53756">
    <property type="entry name" value="UDP-Glycosyltransferase/glycogen phosphorylase"/>
    <property type="match status" value="1"/>
</dbReference>
<dbReference type="PANTHER" id="PTHR38134:SF2">
    <property type="entry name" value="GALACTOKINASE"/>
    <property type="match status" value="1"/>
</dbReference>
<proteinExistence type="predicted"/>